<dbReference type="InterPro" id="IPR039910">
    <property type="entry name" value="D15-like"/>
</dbReference>
<evidence type="ECO:0000256" key="2">
    <source>
        <dbReference type="ARBA" id="ARBA00022452"/>
    </source>
</evidence>
<comment type="subunit">
    <text evidence="8">Part of the Bam complex.</text>
</comment>
<dbReference type="PANTHER" id="PTHR12815:SF23">
    <property type="entry name" value="OUTER MEMBRANE PROTEIN ASSEMBLY FACTOR BAMA"/>
    <property type="match status" value="1"/>
</dbReference>
<dbReference type="HAMAP" id="MF_01430">
    <property type="entry name" value="OM_assembly_BamA"/>
    <property type="match status" value="1"/>
</dbReference>
<dbReference type="PROSITE" id="PS51779">
    <property type="entry name" value="POTRA"/>
    <property type="match status" value="3"/>
</dbReference>
<dbReference type="RefSeq" id="WP_380696696.1">
    <property type="nucleotide sequence ID" value="NZ_JBHRYR010000003.1"/>
</dbReference>
<keyword evidence="6 8" id="KW-0472">Membrane</keyword>
<dbReference type="Proteomes" id="UP001595617">
    <property type="component" value="Unassembled WGS sequence"/>
</dbReference>
<feature type="domain" description="POTRA" evidence="10">
    <location>
        <begin position="347"/>
        <end position="421"/>
    </location>
</feature>
<feature type="signal peptide" evidence="8">
    <location>
        <begin position="1"/>
        <end position="21"/>
    </location>
</feature>
<evidence type="ECO:0000259" key="10">
    <source>
        <dbReference type="PROSITE" id="PS51779"/>
    </source>
</evidence>
<evidence type="ECO:0000256" key="7">
    <source>
        <dbReference type="ARBA" id="ARBA00023237"/>
    </source>
</evidence>
<evidence type="ECO:0000256" key="9">
    <source>
        <dbReference type="NCBIfam" id="TIGR03303"/>
    </source>
</evidence>
<dbReference type="PANTHER" id="PTHR12815">
    <property type="entry name" value="SORTING AND ASSEMBLY MACHINERY SAMM50 PROTEIN FAMILY MEMBER"/>
    <property type="match status" value="1"/>
</dbReference>
<dbReference type="Gene3D" id="3.10.20.310">
    <property type="entry name" value="membrane protein fhac"/>
    <property type="match status" value="5"/>
</dbReference>
<reference evidence="12" key="1">
    <citation type="journal article" date="2019" name="Int. J. Syst. Evol. Microbiol.">
        <title>The Global Catalogue of Microorganisms (GCM) 10K type strain sequencing project: providing services to taxonomists for standard genome sequencing and annotation.</title>
        <authorList>
            <consortium name="The Broad Institute Genomics Platform"/>
            <consortium name="The Broad Institute Genome Sequencing Center for Infectious Disease"/>
            <person name="Wu L."/>
            <person name="Ma J."/>
        </authorList>
    </citation>
    <scope>NUCLEOTIDE SEQUENCE [LARGE SCALE GENOMIC DNA]</scope>
    <source>
        <strain evidence="12">IBRC 10765</strain>
    </source>
</reference>
<dbReference type="NCBIfam" id="TIGR03303">
    <property type="entry name" value="OM_YaeT"/>
    <property type="match status" value="1"/>
</dbReference>
<dbReference type="InterPro" id="IPR034746">
    <property type="entry name" value="POTRA"/>
</dbReference>
<keyword evidence="3 8" id="KW-0812">Transmembrane</keyword>
<keyword evidence="2 8" id="KW-1134">Transmembrane beta strand</keyword>
<keyword evidence="7 8" id="KW-0998">Cell outer membrane</keyword>
<evidence type="ECO:0000313" key="11">
    <source>
        <dbReference type="EMBL" id="MFC3853490.1"/>
    </source>
</evidence>
<comment type="similarity">
    <text evidence="8">Belongs to the BamA family.</text>
</comment>
<evidence type="ECO:0000256" key="4">
    <source>
        <dbReference type="ARBA" id="ARBA00022729"/>
    </source>
</evidence>
<dbReference type="InterPro" id="IPR000184">
    <property type="entry name" value="Bac_surfAg_D15"/>
</dbReference>
<evidence type="ECO:0000256" key="6">
    <source>
        <dbReference type="ARBA" id="ARBA00023136"/>
    </source>
</evidence>
<keyword evidence="12" id="KW-1185">Reference proteome</keyword>
<organism evidence="11 12">
    <name type="scientific">Saccharospirillum mangrovi</name>
    <dbReference type="NCBI Taxonomy" id="2161747"/>
    <lineage>
        <taxon>Bacteria</taxon>
        <taxon>Pseudomonadati</taxon>
        <taxon>Pseudomonadota</taxon>
        <taxon>Gammaproteobacteria</taxon>
        <taxon>Oceanospirillales</taxon>
        <taxon>Saccharospirillaceae</taxon>
        <taxon>Saccharospirillum</taxon>
    </lineage>
</organism>
<evidence type="ECO:0000256" key="8">
    <source>
        <dbReference type="HAMAP-Rule" id="MF_01430"/>
    </source>
</evidence>
<feature type="chain" id="PRO_5044936162" description="Outer membrane protein assembly factor BamA" evidence="8">
    <location>
        <begin position="22"/>
        <end position="778"/>
    </location>
</feature>
<accession>A0ABV7ZZ12</accession>
<comment type="function">
    <text evidence="8">Part of the outer membrane protein assembly complex, which is involved in assembly and insertion of beta-barrel proteins into the outer membrane.</text>
</comment>
<evidence type="ECO:0000256" key="5">
    <source>
        <dbReference type="ARBA" id="ARBA00022737"/>
    </source>
</evidence>
<dbReference type="Gene3D" id="2.40.160.50">
    <property type="entry name" value="membrane protein fhac: a member of the omp85/tpsb transporter family"/>
    <property type="match status" value="1"/>
</dbReference>
<evidence type="ECO:0000256" key="3">
    <source>
        <dbReference type="ARBA" id="ARBA00022692"/>
    </source>
</evidence>
<sequence precursor="true">MAQIKRLIGLLLICISTSAAATSIQVDGLRRVSSAAFYATLPGVQDRTAQPGFQVAEAIRALYATGLYQDVQVQQTPAGALLFEVQEYALIERVNVSGNKRIPTEALDAALERVGVVEGLSYQPSVLAQIQSELESQYAIQGRYDAVVDVSVEPLPQNRVAVIIAIEEGGAAAIRSIEIRGNDVFDSAELLRDTRLRARRVGDPLQLFSQRHQYDRDTYSGDLERISSYYYDRGYVRFNIENTQISLEPDLSGVHLLTEVYEGARYRWGAVTVSGDFAARETEIRAAVLPQEGEWFSRADLVSTQDRIIGILGDDGYLFANVEPQASVSDDELTVSINFVVRPGPLMYVRNIQFVGNQGTLDEVLRREMRIYEGDLARNSDIAASRRRLQQLGFFSVVNVNQLRVQDAEDQVDIVFSVLEDKSGNLQASLGFQPGVGIFGAVEFSQENFLGTGKSLALRSQVSNTTTTFSLNHVDPYFTQSGISRDLNLFYERTNWLDRNVETYGLDRWGGKFSLGRPVSDNSRLQVGLGFTQTQLYVGDKPPQEVTSFQADYGDRYDDWTLEMQWNYSDQIGSFYSTEGQRHNITGEATLPGSDLNYYRITYRGDYIQPVLPFDGYAIRLLGQAGYGNGFGETDRLPFYKHFYAGGPGTLRGYQERTVGPYSTELAGNEGSAVPFGGNLMLSSGMEFIVPMPLVRDKSQFRAAAFVDVGGAFTERCLAGNTDCAEGFSVDGLRASYGLDVVWRPIPMLPLRFIYANPIAPQDGDRLQRFQLSFWSNF</sequence>
<proteinExistence type="inferred from homology"/>
<dbReference type="Pfam" id="PF01103">
    <property type="entry name" value="Omp85"/>
    <property type="match status" value="1"/>
</dbReference>
<keyword evidence="4 8" id="KW-0732">Signal</keyword>
<dbReference type="Pfam" id="PF07244">
    <property type="entry name" value="POTRA"/>
    <property type="match status" value="4"/>
</dbReference>
<comment type="caution">
    <text evidence="11">The sequence shown here is derived from an EMBL/GenBank/DDBJ whole genome shotgun (WGS) entry which is preliminary data.</text>
</comment>
<comment type="subcellular location">
    <subcellularLocation>
        <location evidence="8">Cell outer membrane</location>
    </subcellularLocation>
    <subcellularLocation>
        <location evidence="1">Membrane</location>
    </subcellularLocation>
</comment>
<protein>
    <recommendedName>
        <fullName evidence="8 9">Outer membrane protein assembly factor BamA</fullName>
    </recommendedName>
</protein>
<dbReference type="InterPro" id="IPR010827">
    <property type="entry name" value="BamA/TamA_POTRA"/>
</dbReference>
<evidence type="ECO:0000313" key="12">
    <source>
        <dbReference type="Proteomes" id="UP001595617"/>
    </source>
</evidence>
<gene>
    <name evidence="8 11" type="primary">bamA</name>
    <name evidence="11" type="ORF">ACFOOG_11655</name>
</gene>
<dbReference type="EMBL" id="JBHRYR010000003">
    <property type="protein sequence ID" value="MFC3853490.1"/>
    <property type="molecule type" value="Genomic_DNA"/>
</dbReference>
<keyword evidence="5 8" id="KW-0677">Repeat</keyword>
<evidence type="ECO:0000256" key="1">
    <source>
        <dbReference type="ARBA" id="ARBA00004370"/>
    </source>
</evidence>
<feature type="domain" description="POTRA" evidence="10">
    <location>
        <begin position="172"/>
        <end position="263"/>
    </location>
</feature>
<name>A0ABV7ZZ12_9GAMM</name>
<dbReference type="PIRSF" id="PIRSF006076">
    <property type="entry name" value="OM_assembly_OMP85"/>
    <property type="match status" value="1"/>
</dbReference>
<dbReference type="InterPro" id="IPR023707">
    <property type="entry name" value="OM_assembly_BamA"/>
</dbReference>
<feature type="domain" description="POTRA" evidence="10">
    <location>
        <begin position="89"/>
        <end position="169"/>
    </location>
</feature>